<feature type="binding site" evidence="6">
    <location>
        <position position="478"/>
    </location>
    <ligand>
        <name>Ca(2+)</name>
        <dbReference type="ChEBI" id="CHEBI:29108"/>
    </ligand>
</feature>
<dbReference type="SUPFAM" id="SSF48225">
    <property type="entry name" value="Seven-hairpin glycosidases"/>
    <property type="match status" value="1"/>
</dbReference>
<dbReference type="PANTHER" id="PTHR45679:SF5">
    <property type="entry name" value="ER DEGRADATION-ENHANCING ALPHA-MANNOSIDASE-LIKE PROTEIN 1"/>
    <property type="match status" value="1"/>
</dbReference>
<dbReference type="GO" id="GO:0036503">
    <property type="term" value="P:ERAD pathway"/>
    <property type="evidence" value="ECO:0007669"/>
    <property type="project" value="UniProtKB-ARBA"/>
</dbReference>
<feature type="active site" evidence="5">
    <location>
        <position position="278"/>
    </location>
</feature>
<keyword evidence="6" id="KW-0479">Metal-binding</keyword>
<dbReference type="InterPro" id="IPR044674">
    <property type="entry name" value="EDEM1/2/3"/>
</dbReference>
<comment type="subcellular location">
    <subcellularLocation>
        <location evidence="1">Endoplasmic reticulum</location>
    </subcellularLocation>
</comment>
<dbReference type="CDD" id="cd00538">
    <property type="entry name" value="PA"/>
    <property type="match status" value="1"/>
</dbReference>
<dbReference type="AlphaFoldDB" id="A0A4S4LQK1"/>
<dbReference type="InterPro" id="IPR036026">
    <property type="entry name" value="Seven-hairpin_glycosidases"/>
</dbReference>
<dbReference type="EMBL" id="SGPK01000001">
    <property type="protein sequence ID" value="THH12390.1"/>
    <property type="molecule type" value="Genomic_DNA"/>
</dbReference>
<comment type="caution">
    <text evidence="9">The sequence shown here is derived from an EMBL/GenBank/DDBJ whole genome shotgun (WGS) entry which is preliminary data.</text>
</comment>
<accession>A0A4S4LQK1</accession>
<dbReference type="Gene3D" id="3.50.30.30">
    <property type="match status" value="1"/>
</dbReference>
<dbReference type="Gene3D" id="1.50.10.10">
    <property type="match status" value="1"/>
</dbReference>
<dbReference type="GO" id="GO:0005509">
    <property type="term" value="F:calcium ion binding"/>
    <property type="evidence" value="ECO:0007669"/>
    <property type="project" value="InterPro"/>
</dbReference>
<keyword evidence="7" id="KW-0326">Glycosidase</keyword>
<evidence type="ECO:0000313" key="9">
    <source>
        <dbReference type="EMBL" id="THH12390.1"/>
    </source>
</evidence>
<proteinExistence type="inferred from homology"/>
<feature type="active site" description="Proton donor" evidence="5">
    <location>
        <position position="373"/>
    </location>
</feature>
<dbReference type="Pfam" id="PF01532">
    <property type="entry name" value="Glyco_hydro_47"/>
    <property type="match status" value="1"/>
</dbReference>
<dbReference type="GO" id="GO:0016020">
    <property type="term" value="C:membrane"/>
    <property type="evidence" value="ECO:0007669"/>
    <property type="project" value="InterPro"/>
</dbReference>
<evidence type="ECO:0000256" key="5">
    <source>
        <dbReference type="PIRSR" id="PIRSR601382-1"/>
    </source>
</evidence>
<evidence type="ECO:0000256" key="4">
    <source>
        <dbReference type="ARBA" id="ARBA00023180"/>
    </source>
</evidence>
<name>A0A4S4LQK1_9AGAM</name>
<dbReference type="InterPro" id="IPR012341">
    <property type="entry name" value="6hp_glycosidase-like_sf"/>
</dbReference>
<feature type="active site" evidence="5">
    <location>
        <position position="392"/>
    </location>
</feature>
<evidence type="ECO:0000259" key="8">
    <source>
        <dbReference type="Pfam" id="PF02225"/>
    </source>
</evidence>
<dbReference type="PANTHER" id="PTHR45679">
    <property type="entry name" value="ER DEGRADATION-ENHANCING ALPHA-MANNOSIDASE-LIKE PROTEIN 2"/>
    <property type="match status" value="1"/>
</dbReference>
<keyword evidence="3" id="KW-0256">Endoplasmic reticulum</keyword>
<dbReference type="InterPro" id="IPR003137">
    <property type="entry name" value="PA_domain"/>
</dbReference>
<dbReference type="InterPro" id="IPR001382">
    <property type="entry name" value="Glyco_hydro_47"/>
</dbReference>
<dbReference type="OrthoDB" id="8118055at2759"/>
<dbReference type="GO" id="GO:0044322">
    <property type="term" value="C:endoplasmic reticulum quality control compartment"/>
    <property type="evidence" value="ECO:0007669"/>
    <property type="project" value="GOC"/>
</dbReference>
<feature type="active site" description="Proton donor" evidence="5">
    <location>
        <position position="137"/>
    </location>
</feature>
<comment type="similarity">
    <text evidence="2 7">Belongs to the glycosyl hydrolase 47 family.</text>
</comment>
<gene>
    <name evidence="9" type="ORF">EW145_g47</name>
</gene>
<dbReference type="GO" id="GO:1904380">
    <property type="term" value="P:endoplasmic reticulum mannose trimming"/>
    <property type="evidence" value="ECO:0007669"/>
    <property type="project" value="InterPro"/>
</dbReference>
<evidence type="ECO:0000313" key="10">
    <source>
        <dbReference type="Proteomes" id="UP000308199"/>
    </source>
</evidence>
<dbReference type="EC" id="3.2.1.-" evidence="7"/>
<dbReference type="GO" id="GO:0004571">
    <property type="term" value="F:mannosyl-oligosaccharide 1,2-alpha-mannosidase activity"/>
    <property type="evidence" value="ECO:0007669"/>
    <property type="project" value="InterPro"/>
</dbReference>
<sequence length="907" mass="101400">MRLQQAWRQAALAVVAVSISTNVAVSLNVTETGWSSHRKLNAREKTRDLWNHGFDSYMNNAFPLDELMPLSCIGRGPDWENPHNFGNNDVAGNFSLTLIDVLDTFVVLQDPLGFERAVRNIVEWVSFDVNTRPQIFETTIRVLGGLLSGHIFASDASSQFYLPWYEGELLEMAHDLGKRMLPAFATPTGIPFARLNLRHGVPYGESHDTCTAGAGSLILEFGTLSRLTGDDRFEEVAYKAFFALWNRKSDIGLVGNTINAWTGKWLAPEVTGIGAGVDSFFEYAFKWFVLSGEVEFLDVWHEAYAAIMRYSRGIDGFWFRSADIHSGNAMYNTVDSLSAFWPGLQVLAGDVENAIKSHLIYWNLWKRHSGLPEVWDIKFMQAVATQYPLRPEFVESTYYLYRATKDSLYLDVGERILRDLIQRSKVECGLTGISDLRINKQDDRMESFVLSETLKYLYLLFDEANPIHKDDSNFVFTTEGHILTLESKYLKGLSPARRRSRRVENLQCPAYRSIRVGANEFDDDSGLITGILYRPDIDYARALVGASILEEEENWWSVDGHCDIPSADLYSYDFILSPDGKHVPEDFSPSSQKLYEVSDGYVVQNVTGIRTHIVRRLDGKGYDIVKCKFIFVSSELAFLDLHLHIRKVAQQTVRSGQIVYLSDPALQLASVKNDGTVEEFNDGFPADRVRDIALRFYLHTDPTLQVQSGDVNTGFKTVAFTASFGGDALAKTSFLFGGYKGVGSRIVYVSSNNLGCSPYRNDDDTPIIKDMVVLAHRGSCTFLEKLMHAKRAGATGVVVVSDTDLPFNPSAEAEELQEFAEDALGNAVLVVVTRSAGAEIEKLLNVAKGRGTADLIVSAEPEGQDRKMGTADKRVREESRKHANVGENIGKILYLNGHPLLNTRLLT</sequence>
<feature type="domain" description="PA" evidence="8">
    <location>
        <begin position="746"/>
        <end position="839"/>
    </location>
</feature>
<evidence type="ECO:0000256" key="2">
    <source>
        <dbReference type="ARBA" id="ARBA00007658"/>
    </source>
</evidence>
<dbReference type="SUPFAM" id="SSF52025">
    <property type="entry name" value="PA domain"/>
    <property type="match status" value="1"/>
</dbReference>
<dbReference type="Proteomes" id="UP000308199">
    <property type="component" value="Unassembled WGS sequence"/>
</dbReference>
<evidence type="ECO:0000256" key="7">
    <source>
        <dbReference type="RuleBase" id="RU361193"/>
    </source>
</evidence>
<keyword evidence="6" id="KW-0106">Calcium</keyword>
<comment type="cofactor">
    <cofactor evidence="6">
        <name>Ca(2+)</name>
        <dbReference type="ChEBI" id="CHEBI:29108"/>
    </cofactor>
</comment>
<reference evidence="9 10" key="1">
    <citation type="submission" date="2019-02" db="EMBL/GenBank/DDBJ databases">
        <title>Genome sequencing of the rare red list fungi Phellinidium pouzarii.</title>
        <authorList>
            <person name="Buettner E."/>
            <person name="Kellner H."/>
        </authorList>
    </citation>
    <scope>NUCLEOTIDE SEQUENCE [LARGE SCALE GENOMIC DNA]</scope>
    <source>
        <strain evidence="9 10">DSM 108285</strain>
    </source>
</reference>
<evidence type="ECO:0000256" key="1">
    <source>
        <dbReference type="ARBA" id="ARBA00004240"/>
    </source>
</evidence>
<dbReference type="Pfam" id="PF02225">
    <property type="entry name" value="PA"/>
    <property type="match status" value="1"/>
</dbReference>
<evidence type="ECO:0000256" key="6">
    <source>
        <dbReference type="PIRSR" id="PIRSR601382-2"/>
    </source>
</evidence>
<evidence type="ECO:0000256" key="3">
    <source>
        <dbReference type="ARBA" id="ARBA00022824"/>
    </source>
</evidence>
<dbReference type="GO" id="GO:0005975">
    <property type="term" value="P:carbohydrate metabolic process"/>
    <property type="evidence" value="ECO:0007669"/>
    <property type="project" value="InterPro"/>
</dbReference>
<keyword evidence="7" id="KW-0378">Hydrolase</keyword>
<organism evidence="9 10">
    <name type="scientific">Phellinidium pouzarii</name>
    <dbReference type="NCBI Taxonomy" id="167371"/>
    <lineage>
        <taxon>Eukaryota</taxon>
        <taxon>Fungi</taxon>
        <taxon>Dikarya</taxon>
        <taxon>Basidiomycota</taxon>
        <taxon>Agaricomycotina</taxon>
        <taxon>Agaricomycetes</taxon>
        <taxon>Hymenochaetales</taxon>
        <taxon>Hymenochaetaceae</taxon>
        <taxon>Phellinidium</taxon>
    </lineage>
</organism>
<dbReference type="PRINTS" id="PR00747">
    <property type="entry name" value="GLYHDRLASE47"/>
</dbReference>
<keyword evidence="10" id="KW-1185">Reference proteome</keyword>
<keyword evidence="4" id="KW-0325">Glycoprotein</keyword>
<protein>
    <recommendedName>
        <fullName evidence="7">alpha-1,2-Mannosidase</fullName>
        <ecNumber evidence="7">3.2.1.-</ecNumber>
    </recommendedName>
</protein>
<dbReference type="InterPro" id="IPR046450">
    <property type="entry name" value="PA_dom_sf"/>
</dbReference>